<feature type="compositionally biased region" description="Polar residues" evidence="1">
    <location>
        <begin position="38"/>
        <end position="48"/>
    </location>
</feature>
<protein>
    <submittedName>
        <fullName evidence="2">Uncharacterized protein</fullName>
    </submittedName>
</protein>
<accession>A0A8H4A9M1</accession>
<comment type="caution">
    <text evidence="2">The sequence shown here is derived from an EMBL/GenBank/DDBJ whole genome shotgun (WGS) entry which is preliminary data.</text>
</comment>
<sequence>MLLVKLNCNGALIFTNHQSPTSIGETGETGNIDDIGETSKTGETSNISETGKTDKTGETDDTTICV</sequence>
<keyword evidence="3" id="KW-1185">Reference proteome</keyword>
<name>A0A8H4A9M1_GIGMA</name>
<evidence type="ECO:0000256" key="1">
    <source>
        <dbReference type="SAM" id="MobiDB-lite"/>
    </source>
</evidence>
<dbReference type="AlphaFoldDB" id="A0A8H4A9M1"/>
<dbReference type="EMBL" id="WTPW01000960">
    <property type="protein sequence ID" value="KAF0466792.1"/>
    <property type="molecule type" value="Genomic_DNA"/>
</dbReference>
<proteinExistence type="predicted"/>
<feature type="region of interest" description="Disordered" evidence="1">
    <location>
        <begin position="17"/>
        <end position="66"/>
    </location>
</feature>
<dbReference type="Proteomes" id="UP000439903">
    <property type="component" value="Unassembled WGS sequence"/>
</dbReference>
<organism evidence="2 3">
    <name type="scientific">Gigaspora margarita</name>
    <dbReference type="NCBI Taxonomy" id="4874"/>
    <lineage>
        <taxon>Eukaryota</taxon>
        <taxon>Fungi</taxon>
        <taxon>Fungi incertae sedis</taxon>
        <taxon>Mucoromycota</taxon>
        <taxon>Glomeromycotina</taxon>
        <taxon>Glomeromycetes</taxon>
        <taxon>Diversisporales</taxon>
        <taxon>Gigasporaceae</taxon>
        <taxon>Gigaspora</taxon>
    </lineage>
</organism>
<evidence type="ECO:0000313" key="2">
    <source>
        <dbReference type="EMBL" id="KAF0466792.1"/>
    </source>
</evidence>
<gene>
    <name evidence="2" type="ORF">F8M41_026083</name>
</gene>
<evidence type="ECO:0000313" key="3">
    <source>
        <dbReference type="Proteomes" id="UP000439903"/>
    </source>
</evidence>
<reference evidence="2 3" key="1">
    <citation type="journal article" date="2019" name="Environ. Microbiol.">
        <title>At the nexus of three kingdoms: the genome of the mycorrhizal fungus Gigaspora margarita provides insights into plant, endobacterial and fungal interactions.</title>
        <authorList>
            <person name="Venice F."/>
            <person name="Ghignone S."/>
            <person name="Salvioli di Fossalunga A."/>
            <person name="Amselem J."/>
            <person name="Novero M."/>
            <person name="Xianan X."/>
            <person name="Sedzielewska Toro K."/>
            <person name="Morin E."/>
            <person name="Lipzen A."/>
            <person name="Grigoriev I.V."/>
            <person name="Henrissat B."/>
            <person name="Martin F.M."/>
            <person name="Bonfante P."/>
        </authorList>
    </citation>
    <scope>NUCLEOTIDE SEQUENCE [LARGE SCALE GENOMIC DNA]</scope>
    <source>
        <strain evidence="2 3">BEG34</strain>
    </source>
</reference>